<evidence type="ECO:0000313" key="3">
    <source>
        <dbReference type="Proteomes" id="UP000295063"/>
    </source>
</evidence>
<evidence type="ECO:0000259" key="1">
    <source>
        <dbReference type="Pfam" id="PF01510"/>
    </source>
</evidence>
<dbReference type="InterPro" id="IPR036505">
    <property type="entry name" value="Amidase/PGRP_sf"/>
</dbReference>
<accession>A0A4R1Q1X1</accession>
<name>A0A4R1Q1X1_9FIRM</name>
<dbReference type="EMBL" id="SLUI01000001">
    <property type="protein sequence ID" value="TCL39940.1"/>
    <property type="molecule type" value="Genomic_DNA"/>
</dbReference>
<keyword evidence="3" id="KW-1185">Reference proteome</keyword>
<dbReference type="GO" id="GO:0009253">
    <property type="term" value="P:peptidoglycan catabolic process"/>
    <property type="evidence" value="ECO:0007669"/>
    <property type="project" value="InterPro"/>
</dbReference>
<dbReference type="Pfam" id="PF01510">
    <property type="entry name" value="Amidase_2"/>
    <property type="match status" value="1"/>
</dbReference>
<dbReference type="OrthoDB" id="548109at2"/>
<dbReference type="Gene3D" id="3.40.80.10">
    <property type="entry name" value="Peptidoglycan recognition protein-like"/>
    <property type="match status" value="1"/>
</dbReference>
<evidence type="ECO:0000313" key="2">
    <source>
        <dbReference type="EMBL" id="TCL39940.1"/>
    </source>
</evidence>
<dbReference type="GO" id="GO:0008745">
    <property type="term" value="F:N-acetylmuramoyl-L-alanine amidase activity"/>
    <property type="evidence" value="ECO:0007669"/>
    <property type="project" value="InterPro"/>
</dbReference>
<dbReference type="AlphaFoldDB" id="A0A4R1Q1X1"/>
<sequence length="194" mass="21270">MRKITLAELRQIALQSKNKLWLAAKSCGRDVKLYLHWSAGHYGQFSPSYHIHIDHDGSIYVNGNDLSQILSHTYKRNTGAIGISLACCAGATTNDFGSEPPTETQLEVMAQVIAVLAGVLDLTIDVGRVMTHAEAANNADGINPGYEYNGHPNGMYGPGHSCERWDLWFFPGVEPGEGGNVLRGKANWYRQRGL</sequence>
<dbReference type="Proteomes" id="UP000295063">
    <property type="component" value="Unassembled WGS sequence"/>
</dbReference>
<dbReference type="InterPro" id="IPR002502">
    <property type="entry name" value="Amidase_domain"/>
</dbReference>
<comment type="caution">
    <text evidence="2">The sequence shown here is derived from an EMBL/GenBank/DDBJ whole genome shotgun (WGS) entry which is preliminary data.</text>
</comment>
<gene>
    <name evidence="2" type="ORF">EV210_101138</name>
</gene>
<reference evidence="2 3" key="1">
    <citation type="submission" date="2019-03" db="EMBL/GenBank/DDBJ databases">
        <title>Genomic Encyclopedia of Type Strains, Phase IV (KMG-IV): sequencing the most valuable type-strain genomes for metagenomic binning, comparative biology and taxonomic classification.</title>
        <authorList>
            <person name="Goeker M."/>
        </authorList>
    </citation>
    <scope>NUCLEOTIDE SEQUENCE [LARGE SCALE GENOMIC DNA]</scope>
    <source>
        <strain evidence="2 3">DSM 15969</strain>
    </source>
</reference>
<dbReference type="SUPFAM" id="SSF55846">
    <property type="entry name" value="N-acetylmuramoyl-L-alanine amidase-like"/>
    <property type="match status" value="1"/>
</dbReference>
<feature type="domain" description="N-acetylmuramoyl-L-alanine amidase" evidence="1">
    <location>
        <begin position="43"/>
        <end position="136"/>
    </location>
</feature>
<protein>
    <submittedName>
        <fullName evidence="2">N-acetylmuramoyl-L-alanine amidase</fullName>
    </submittedName>
</protein>
<dbReference type="RefSeq" id="WP_132074019.1">
    <property type="nucleotide sequence ID" value="NZ_SLUI01000001.1"/>
</dbReference>
<organism evidence="2 3">
    <name type="scientific">Anaerospora hongkongensis</name>
    <dbReference type="NCBI Taxonomy" id="244830"/>
    <lineage>
        <taxon>Bacteria</taxon>
        <taxon>Bacillati</taxon>
        <taxon>Bacillota</taxon>
        <taxon>Negativicutes</taxon>
        <taxon>Selenomonadales</taxon>
        <taxon>Sporomusaceae</taxon>
        <taxon>Anaerospora</taxon>
    </lineage>
</organism>
<proteinExistence type="predicted"/>